<dbReference type="GO" id="GO:0012505">
    <property type="term" value="C:endomembrane system"/>
    <property type="evidence" value="ECO:0007669"/>
    <property type="project" value="UniProtKB-SubCell"/>
</dbReference>
<evidence type="ECO:0008006" key="7">
    <source>
        <dbReference type="Google" id="ProtNLM"/>
    </source>
</evidence>
<feature type="transmembrane region" description="Helical" evidence="5">
    <location>
        <begin position="12"/>
        <end position="29"/>
    </location>
</feature>
<dbReference type="PANTHER" id="PTHR12714">
    <property type="entry name" value="PROTEIN-S ISOPRENYLCYSTEINE O-METHYLTRANSFERASE"/>
    <property type="match status" value="1"/>
</dbReference>
<gene>
    <name evidence="6" type="ORF">AVDCRST_MAG74-1155</name>
</gene>
<evidence type="ECO:0000256" key="3">
    <source>
        <dbReference type="ARBA" id="ARBA00022989"/>
    </source>
</evidence>
<dbReference type="GO" id="GO:0016740">
    <property type="term" value="F:transferase activity"/>
    <property type="evidence" value="ECO:0007669"/>
    <property type="project" value="UniProtKB-ARBA"/>
</dbReference>
<keyword evidence="2 5" id="KW-0812">Transmembrane</keyword>
<feature type="transmembrane region" description="Helical" evidence="5">
    <location>
        <begin position="35"/>
        <end position="54"/>
    </location>
</feature>
<reference evidence="6" key="1">
    <citation type="submission" date="2020-02" db="EMBL/GenBank/DDBJ databases">
        <authorList>
            <person name="Meier V. D."/>
        </authorList>
    </citation>
    <scope>NUCLEOTIDE SEQUENCE</scope>
    <source>
        <strain evidence="6">AVDCRST_MAG74</strain>
    </source>
</reference>
<evidence type="ECO:0000256" key="5">
    <source>
        <dbReference type="SAM" id="Phobius"/>
    </source>
</evidence>
<dbReference type="InterPro" id="IPR007318">
    <property type="entry name" value="Phopholipid_MeTrfase"/>
</dbReference>
<proteinExistence type="predicted"/>
<keyword evidence="4 5" id="KW-0472">Membrane</keyword>
<accession>A0A6J4NTK9</accession>
<feature type="transmembrane region" description="Helical" evidence="5">
    <location>
        <begin position="161"/>
        <end position="180"/>
    </location>
</feature>
<protein>
    <recommendedName>
        <fullName evidence="7">Isoprenylcysteine carboxylmethyltransferase family protein</fullName>
    </recommendedName>
</protein>
<evidence type="ECO:0000256" key="1">
    <source>
        <dbReference type="ARBA" id="ARBA00004127"/>
    </source>
</evidence>
<evidence type="ECO:0000256" key="2">
    <source>
        <dbReference type="ARBA" id="ARBA00022692"/>
    </source>
</evidence>
<dbReference type="Pfam" id="PF04191">
    <property type="entry name" value="PEMT"/>
    <property type="match status" value="1"/>
</dbReference>
<dbReference type="EMBL" id="CADCUR010000086">
    <property type="protein sequence ID" value="CAA9392006.1"/>
    <property type="molecule type" value="Genomic_DNA"/>
</dbReference>
<dbReference type="AlphaFoldDB" id="A0A6J4NTK9"/>
<dbReference type="Gene3D" id="1.20.120.1630">
    <property type="match status" value="1"/>
</dbReference>
<feature type="transmembrane region" description="Helical" evidence="5">
    <location>
        <begin position="75"/>
        <end position="108"/>
    </location>
</feature>
<dbReference type="PANTHER" id="PTHR12714:SF9">
    <property type="entry name" value="PROTEIN-S-ISOPRENYLCYSTEINE O-METHYLTRANSFERASE"/>
    <property type="match status" value="1"/>
</dbReference>
<comment type="subcellular location">
    <subcellularLocation>
        <location evidence="1">Endomembrane system</location>
        <topology evidence="1">Multi-pass membrane protein</topology>
    </subcellularLocation>
</comment>
<sequence length="182" mass="20469">MSRINATPIQRFRVPLGFLFAAIFLIFARPELPTLAIGGAIAVLGLLIRAWASGHIRKNQTLAVSGPYAYTRNPLYLGSFILGVGFTIAAGVWWLALLFVILFLGIYLPVMRVEAEELTQIFGADYEKYAERVPLFFPRPAANKKSETNFDFALYLRYREYQAALGLIFAWAVLLVKAMFLK</sequence>
<name>A0A6J4NTK9_9BACT</name>
<evidence type="ECO:0000313" key="6">
    <source>
        <dbReference type="EMBL" id="CAA9392006.1"/>
    </source>
</evidence>
<keyword evidence="3 5" id="KW-1133">Transmembrane helix</keyword>
<organism evidence="6">
    <name type="scientific">uncultured Pyrinomonadaceae bacterium</name>
    <dbReference type="NCBI Taxonomy" id="2283094"/>
    <lineage>
        <taxon>Bacteria</taxon>
        <taxon>Pseudomonadati</taxon>
        <taxon>Acidobacteriota</taxon>
        <taxon>Blastocatellia</taxon>
        <taxon>Blastocatellales</taxon>
        <taxon>Pyrinomonadaceae</taxon>
        <taxon>environmental samples</taxon>
    </lineage>
</organism>
<evidence type="ECO:0000256" key="4">
    <source>
        <dbReference type="ARBA" id="ARBA00023136"/>
    </source>
</evidence>